<dbReference type="Proteomes" id="UP000024635">
    <property type="component" value="Unassembled WGS sequence"/>
</dbReference>
<evidence type="ECO:0000313" key="2">
    <source>
        <dbReference type="Proteomes" id="UP000024635"/>
    </source>
</evidence>
<accession>A0A016VN70</accession>
<keyword evidence="2" id="KW-1185">Reference proteome</keyword>
<evidence type="ECO:0000313" key="1">
    <source>
        <dbReference type="EMBL" id="EYC28213.1"/>
    </source>
</evidence>
<gene>
    <name evidence="1" type="primary">Acey_s0008.g43</name>
    <name evidence="1" type="ORF">Y032_0008g43</name>
</gene>
<protein>
    <submittedName>
        <fullName evidence="1">Uncharacterized protein</fullName>
    </submittedName>
</protein>
<name>A0A016VN70_9BILA</name>
<sequence length="75" mass="8633">MAEISFCYGLSSSFFEYNSFKARSTRTPQFCPQSLKIAYAQFYGAEAFKLSKRKSILELENVQNSFTRKLIIRSG</sequence>
<comment type="caution">
    <text evidence="1">The sequence shown here is derived from an EMBL/GenBank/DDBJ whole genome shotgun (WGS) entry which is preliminary data.</text>
</comment>
<dbReference type="AlphaFoldDB" id="A0A016VN70"/>
<organism evidence="1 2">
    <name type="scientific">Ancylostoma ceylanicum</name>
    <dbReference type="NCBI Taxonomy" id="53326"/>
    <lineage>
        <taxon>Eukaryota</taxon>
        <taxon>Metazoa</taxon>
        <taxon>Ecdysozoa</taxon>
        <taxon>Nematoda</taxon>
        <taxon>Chromadorea</taxon>
        <taxon>Rhabditida</taxon>
        <taxon>Rhabditina</taxon>
        <taxon>Rhabditomorpha</taxon>
        <taxon>Strongyloidea</taxon>
        <taxon>Ancylostomatidae</taxon>
        <taxon>Ancylostomatinae</taxon>
        <taxon>Ancylostoma</taxon>
    </lineage>
</organism>
<dbReference type="EMBL" id="JARK01001344">
    <property type="protein sequence ID" value="EYC28213.1"/>
    <property type="molecule type" value="Genomic_DNA"/>
</dbReference>
<reference evidence="2" key="1">
    <citation type="journal article" date="2015" name="Nat. Genet.">
        <title>The genome and transcriptome of the zoonotic hookworm Ancylostoma ceylanicum identify infection-specific gene families.</title>
        <authorList>
            <person name="Schwarz E.M."/>
            <person name="Hu Y."/>
            <person name="Antoshechkin I."/>
            <person name="Miller M.M."/>
            <person name="Sternberg P.W."/>
            <person name="Aroian R.V."/>
        </authorList>
    </citation>
    <scope>NUCLEOTIDE SEQUENCE</scope>
    <source>
        <strain evidence="2">HY135</strain>
    </source>
</reference>
<proteinExistence type="predicted"/>